<organism evidence="3 4">
    <name type="scientific">Nonomuraea typhae</name>
    <dbReference type="NCBI Taxonomy" id="2603600"/>
    <lineage>
        <taxon>Bacteria</taxon>
        <taxon>Bacillati</taxon>
        <taxon>Actinomycetota</taxon>
        <taxon>Actinomycetes</taxon>
        <taxon>Streptosporangiales</taxon>
        <taxon>Streptosporangiaceae</taxon>
        <taxon>Nonomuraea</taxon>
    </lineage>
</organism>
<feature type="transmembrane region" description="Helical" evidence="1">
    <location>
        <begin position="92"/>
        <end position="112"/>
    </location>
</feature>
<dbReference type="EC" id="1.14.19.-" evidence="3"/>
<keyword evidence="4" id="KW-1185">Reference proteome</keyword>
<dbReference type="Proteomes" id="UP001612741">
    <property type="component" value="Unassembled WGS sequence"/>
</dbReference>
<feature type="domain" description="Fatty acid desaturase" evidence="2">
    <location>
        <begin position="62"/>
        <end position="311"/>
    </location>
</feature>
<keyword evidence="3" id="KW-0560">Oxidoreductase</keyword>
<dbReference type="InterPro" id="IPR012171">
    <property type="entry name" value="Fatty_acid_desaturase"/>
</dbReference>
<dbReference type="InterPro" id="IPR005804">
    <property type="entry name" value="FA_desaturase_dom"/>
</dbReference>
<dbReference type="PANTHER" id="PTHR19353">
    <property type="entry name" value="FATTY ACID DESATURASE 2"/>
    <property type="match status" value="1"/>
</dbReference>
<dbReference type="PANTHER" id="PTHR19353:SF19">
    <property type="entry name" value="DELTA(5) FATTY ACID DESATURASE C-RELATED"/>
    <property type="match status" value="1"/>
</dbReference>
<keyword evidence="1" id="KW-1133">Transmembrane helix</keyword>
<keyword evidence="1" id="KW-0472">Membrane</keyword>
<name>A0ABW7Z8J8_9ACTN</name>
<comment type="caution">
    <text evidence="3">The sequence shown here is derived from an EMBL/GenBank/DDBJ whole genome shotgun (WGS) entry which is preliminary data.</text>
</comment>
<dbReference type="RefSeq" id="WP_397090242.1">
    <property type="nucleotide sequence ID" value="NZ_JBITGY010000015.1"/>
</dbReference>
<dbReference type="GO" id="GO:0016491">
    <property type="term" value="F:oxidoreductase activity"/>
    <property type="evidence" value="ECO:0007669"/>
    <property type="project" value="UniProtKB-KW"/>
</dbReference>
<keyword evidence="1" id="KW-0812">Transmembrane</keyword>
<gene>
    <name evidence="3" type="ORF">ACIBG2_44425</name>
</gene>
<evidence type="ECO:0000256" key="1">
    <source>
        <dbReference type="SAM" id="Phobius"/>
    </source>
</evidence>
<evidence type="ECO:0000259" key="2">
    <source>
        <dbReference type="Pfam" id="PF00487"/>
    </source>
</evidence>
<accession>A0ABW7Z8J8</accession>
<feature type="transmembrane region" description="Helical" evidence="1">
    <location>
        <begin position="203"/>
        <end position="221"/>
    </location>
</feature>
<reference evidence="3 4" key="1">
    <citation type="submission" date="2024-10" db="EMBL/GenBank/DDBJ databases">
        <title>The Natural Products Discovery Center: Release of the First 8490 Sequenced Strains for Exploring Actinobacteria Biosynthetic Diversity.</title>
        <authorList>
            <person name="Kalkreuter E."/>
            <person name="Kautsar S.A."/>
            <person name="Yang D."/>
            <person name="Bader C.D."/>
            <person name="Teijaro C.N."/>
            <person name="Fluegel L."/>
            <person name="Davis C.M."/>
            <person name="Simpson J.R."/>
            <person name="Lauterbach L."/>
            <person name="Steele A.D."/>
            <person name="Gui C."/>
            <person name="Meng S."/>
            <person name="Li G."/>
            <person name="Viehrig K."/>
            <person name="Ye F."/>
            <person name="Su P."/>
            <person name="Kiefer A.F."/>
            <person name="Nichols A."/>
            <person name="Cepeda A.J."/>
            <person name="Yan W."/>
            <person name="Fan B."/>
            <person name="Jiang Y."/>
            <person name="Adhikari A."/>
            <person name="Zheng C.-J."/>
            <person name="Schuster L."/>
            <person name="Cowan T.M."/>
            <person name="Smanski M.J."/>
            <person name="Chevrette M.G."/>
            <person name="De Carvalho L.P.S."/>
            <person name="Shen B."/>
        </authorList>
    </citation>
    <scope>NUCLEOTIDE SEQUENCE [LARGE SCALE GENOMIC DNA]</scope>
    <source>
        <strain evidence="3 4">NPDC050545</strain>
    </source>
</reference>
<protein>
    <submittedName>
        <fullName evidence="3">Fatty acid desaturase</fullName>
        <ecNumber evidence="3">1.14.19.-</ecNumber>
    </submittedName>
</protein>
<evidence type="ECO:0000313" key="3">
    <source>
        <dbReference type="EMBL" id="MFI6504496.1"/>
    </source>
</evidence>
<dbReference type="CDD" id="cd03510">
    <property type="entry name" value="Rhizobitoxine-FADS-like"/>
    <property type="match status" value="1"/>
</dbReference>
<evidence type="ECO:0000313" key="4">
    <source>
        <dbReference type="Proteomes" id="UP001612741"/>
    </source>
</evidence>
<sequence length="373" mass="43028">MTKSSITSQTEERSPIDFDRLSPDVRKRVSRLTKLDNWHGLLGVLQEYAIIAAAVYLCVGVSWWFYPLSALLIGSSHRALAHFLHESAHRVLAGNSTINLVLGTYFSGYLTFQMYNPYRNTHVGCHHRNLGDPETDPDYSFHQECGLYDYHQSDATFMFKNVVAAVVGLRTVSYVRYLLRDRIFCTMPRLVVSMPIKFRRERWLLLTQWALILGLCAYAGWLHVLVLLWFVPMVTTGIAVGWLSELAEHYPLPESESKKLLLTRNRHGWAVENFLLGRYNDRYHLIHHLNPGIPFWNLRKAHRVLREDPGYSAWDDLWAGILTRPRSRRHGETVLTYGAKYRAWRRAGGDPRAEGTSFAEVMARADRARAVTR</sequence>
<feature type="transmembrane region" description="Helical" evidence="1">
    <location>
        <begin position="157"/>
        <end position="179"/>
    </location>
</feature>
<proteinExistence type="predicted"/>
<dbReference type="EMBL" id="JBITGY010000015">
    <property type="protein sequence ID" value="MFI6504496.1"/>
    <property type="molecule type" value="Genomic_DNA"/>
</dbReference>
<feature type="transmembrane region" description="Helical" evidence="1">
    <location>
        <begin position="48"/>
        <end position="72"/>
    </location>
</feature>
<dbReference type="Pfam" id="PF00487">
    <property type="entry name" value="FA_desaturase"/>
    <property type="match status" value="1"/>
</dbReference>